<reference evidence="3 4" key="1">
    <citation type="submission" date="2019-06" db="EMBL/GenBank/DDBJ databases">
        <title>Persicimonas caeni gen. nov., sp. nov., a predatory bacterium isolated from solar saltern.</title>
        <authorList>
            <person name="Wang S."/>
        </authorList>
    </citation>
    <scope>NUCLEOTIDE SEQUENCE [LARGE SCALE GENOMIC DNA]</scope>
    <source>
        <strain evidence="3 4">YN101</strain>
    </source>
</reference>
<evidence type="ECO:0000256" key="2">
    <source>
        <dbReference type="SAM" id="SignalP"/>
    </source>
</evidence>
<accession>A0A4Y6PTC5</accession>
<evidence type="ECO:0008006" key="5">
    <source>
        <dbReference type="Google" id="ProtNLM"/>
    </source>
</evidence>
<dbReference type="OrthoDB" id="5492733at2"/>
<dbReference type="AlphaFoldDB" id="A0A4Y6PTC5"/>
<sequence>MSRHWTVLIAALVVCSLAGCSDDANDQISCDSDELYDHVNDECVPRGTLSESDADSSDAADAGDITETPDTDETDDTGADVEPDVTEEDVSGDVEADVDLDECDKDRDGALAESCGGYDCDDNDPARSPYYNEFCDTVDNNCSGVVNDNITCTFYAHAGPELYEIDPFAKTATSLGAVQFQNDDLYLQDMDTHPDGTLFGITRDGVYRFDQWADGWVFQGDFGMDVGDPNGLAIDSTGTAFITSQDKVYSADLRTGRATLLGTTGSFYSSGDCVVNKRDTLFLTSKEEGQSDKLVQVSRQSGQGTAVGEIGYDSVFALTAAWGTLYGLTNDGELIEIDQHTGAGTLVHTFSGIGFWGAASTPNR</sequence>
<dbReference type="EMBL" id="CP041186">
    <property type="protein sequence ID" value="QDG51500.1"/>
    <property type="molecule type" value="Genomic_DNA"/>
</dbReference>
<evidence type="ECO:0000313" key="3">
    <source>
        <dbReference type="EMBL" id="QDG51500.1"/>
    </source>
</evidence>
<protein>
    <recommendedName>
        <fullName evidence="5">SMP-30/Gluconolactonase/LRE-like region domain-containing protein</fullName>
    </recommendedName>
</protein>
<organism evidence="3 4">
    <name type="scientific">Persicimonas caeni</name>
    <dbReference type="NCBI Taxonomy" id="2292766"/>
    <lineage>
        <taxon>Bacteria</taxon>
        <taxon>Deltaproteobacteria</taxon>
        <taxon>Bradymonadales</taxon>
        <taxon>Bradymonadaceae</taxon>
        <taxon>Persicimonas</taxon>
    </lineage>
</organism>
<dbReference type="SUPFAM" id="SSF63829">
    <property type="entry name" value="Calcium-dependent phosphotriesterase"/>
    <property type="match status" value="1"/>
</dbReference>
<dbReference type="Proteomes" id="UP000315995">
    <property type="component" value="Chromosome"/>
</dbReference>
<name>A0A4Y6PTC5_PERCE</name>
<dbReference type="PROSITE" id="PS51257">
    <property type="entry name" value="PROKAR_LIPOPROTEIN"/>
    <property type="match status" value="1"/>
</dbReference>
<feature type="signal peptide" evidence="2">
    <location>
        <begin position="1"/>
        <end position="20"/>
    </location>
</feature>
<dbReference type="RefSeq" id="WP_141197980.1">
    <property type="nucleotide sequence ID" value="NZ_CP041186.1"/>
</dbReference>
<evidence type="ECO:0000256" key="1">
    <source>
        <dbReference type="SAM" id="MobiDB-lite"/>
    </source>
</evidence>
<keyword evidence="2" id="KW-0732">Signal</keyword>
<dbReference type="InterPro" id="IPR021655">
    <property type="entry name" value="Put_metal-bd"/>
</dbReference>
<keyword evidence="4" id="KW-1185">Reference proteome</keyword>
<evidence type="ECO:0000313" key="4">
    <source>
        <dbReference type="Proteomes" id="UP000315995"/>
    </source>
</evidence>
<accession>A0A5B8Y503</accession>
<dbReference type="Pfam" id="PF11617">
    <property type="entry name" value="Cu-binding_MopE"/>
    <property type="match status" value="1"/>
</dbReference>
<feature type="compositionally biased region" description="Acidic residues" evidence="1">
    <location>
        <begin position="67"/>
        <end position="102"/>
    </location>
</feature>
<gene>
    <name evidence="3" type="ORF">FIV42_12315</name>
</gene>
<feature type="chain" id="PRO_5030106410" description="SMP-30/Gluconolactonase/LRE-like region domain-containing protein" evidence="2">
    <location>
        <begin position="21"/>
        <end position="364"/>
    </location>
</feature>
<proteinExistence type="predicted"/>
<feature type="region of interest" description="Disordered" evidence="1">
    <location>
        <begin position="46"/>
        <end position="102"/>
    </location>
</feature>